<sequence length="363" mass="40468">MLLSIHLFGLQRKVSEETDQQLGAAAKPNAHVHDTQKHAKQEDAKRDASNERVETKSITDDSCKKRKRGLSLPEANVDARAMKKKLNSLSKDDEKASTLSIKSVKQRMDAERIKSTIVTLEDGGSAPISLKKIVKQLAKESREDADDIRSELLKKLKVFITPKGALSVGSEGTPKEYLQAESNATKEKRRDLESILLLVRKLREGLVSSARFDAFTLDVYELSIVLSILCGNMAQLSLALARMFEDVYPITTESDANTEHPVAVDFGVPTSKFQPGKNVKNELTSNLESIRWLETRLLLDLNTQEALFGKKEHGTNDTNLTRSLDLLYGIARQLGEHRWNTAIAQLRNRVSSTPSSHTLKLKP</sequence>
<dbReference type="EMBL" id="KZ454987">
    <property type="protein sequence ID" value="PKI85996.1"/>
    <property type="molecule type" value="Genomic_DNA"/>
</dbReference>
<reference evidence="2 3" key="1">
    <citation type="submission" date="2017-10" db="EMBL/GenBank/DDBJ databases">
        <title>A novel species of cold-tolerant Malassezia isolated from bats.</title>
        <authorList>
            <person name="Lorch J.M."/>
            <person name="Palmer J.M."/>
            <person name="Vanderwolf K.J."/>
            <person name="Schmidt K.Z."/>
            <person name="Verant M.L."/>
            <person name="Weller T.J."/>
            <person name="Blehert D.S."/>
        </authorList>
    </citation>
    <scope>NUCLEOTIDE SEQUENCE [LARGE SCALE GENOMIC DNA]</scope>
    <source>
        <strain evidence="2 3">NWHC:44797-103</strain>
    </source>
</reference>
<dbReference type="PANTHER" id="PTHR39398:SF1">
    <property type="entry name" value="CSN8_PSMD8_EIF3K DOMAIN-CONTAINING PROTEIN"/>
    <property type="match status" value="1"/>
</dbReference>
<feature type="compositionally biased region" description="Basic and acidic residues" evidence="1">
    <location>
        <begin position="31"/>
        <end position="63"/>
    </location>
</feature>
<protein>
    <submittedName>
        <fullName evidence="2">Uncharacterized protein</fullName>
    </submittedName>
</protein>
<evidence type="ECO:0000313" key="3">
    <source>
        <dbReference type="Proteomes" id="UP000232875"/>
    </source>
</evidence>
<gene>
    <name evidence="2" type="ORF">MVES_000562</name>
</gene>
<name>A0A2N1JHG9_9BASI</name>
<dbReference type="PANTHER" id="PTHR39398">
    <property type="entry name" value="YALI0F14311P"/>
    <property type="match status" value="1"/>
</dbReference>
<feature type="region of interest" description="Disordered" evidence="1">
    <location>
        <begin position="19"/>
        <end position="71"/>
    </location>
</feature>
<dbReference type="OrthoDB" id="2100128at2759"/>
<proteinExistence type="predicted"/>
<dbReference type="AlphaFoldDB" id="A0A2N1JHG9"/>
<organism evidence="2 3">
    <name type="scientific">Malassezia vespertilionis</name>
    <dbReference type="NCBI Taxonomy" id="2020962"/>
    <lineage>
        <taxon>Eukaryota</taxon>
        <taxon>Fungi</taxon>
        <taxon>Dikarya</taxon>
        <taxon>Basidiomycota</taxon>
        <taxon>Ustilaginomycotina</taxon>
        <taxon>Malasseziomycetes</taxon>
        <taxon>Malasseziales</taxon>
        <taxon>Malasseziaceae</taxon>
        <taxon>Malassezia</taxon>
    </lineage>
</organism>
<evidence type="ECO:0000256" key="1">
    <source>
        <dbReference type="SAM" id="MobiDB-lite"/>
    </source>
</evidence>
<accession>A0A2N1JHG9</accession>
<dbReference type="Proteomes" id="UP000232875">
    <property type="component" value="Unassembled WGS sequence"/>
</dbReference>
<evidence type="ECO:0000313" key="2">
    <source>
        <dbReference type="EMBL" id="PKI85996.1"/>
    </source>
</evidence>
<keyword evidence="3" id="KW-1185">Reference proteome</keyword>